<keyword evidence="9" id="KW-0325">Glycoprotein</keyword>
<dbReference type="InterPro" id="IPR011042">
    <property type="entry name" value="6-blade_b-propeller_TolB-like"/>
</dbReference>
<accession>A0A835EVP9</accession>
<feature type="region of interest" description="Disordered" evidence="11">
    <location>
        <begin position="549"/>
        <end position="681"/>
    </location>
</feature>
<gene>
    <name evidence="13" type="ORF">HU200_025123</name>
</gene>
<evidence type="ECO:0000256" key="6">
    <source>
        <dbReference type="ARBA" id="ARBA00022729"/>
    </source>
</evidence>
<keyword evidence="5" id="KW-0479">Metal-binding</keyword>
<keyword evidence="8" id="KW-0862">Zinc</keyword>
<comment type="subcellular location">
    <subcellularLocation>
        <location evidence="2">Nucleus</location>
    </subcellularLocation>
    <subcellularLocation>
        <location evidence="1">Vacuole</location>
    </subcellularLocation>
</comment>
<dbReference type="AlphaFoldDB" id="A0A835EVP9"/>
<keyword evidence="14" id="KW-1185">Reference proteome</keyword>
<dbReference type="Pfam" id="PF20067">
    <property type="entry name" value="SSL_N"/>
    <property type="match status" value="1"/>
</dbReference>
<dbReference type="PROSITE" id="PS50171">
    <property type="entry name" value="ZF_MATRIN"/>
    <property type="match status" value="1"/>
</dbReference>
<dbReference type="PANTHER" id="PTHR10426:SF21">
    <property type="entry name" value="PROTEIN STRICTOSIDINE SYNTHASE-LIKE 13"/>
    <property type="match status" value="1"/>
</dbReference>
<dbReference type="InterPro" id="IPR003604">
    <property type="entry name" value="Matrin/U1-like-C_Znf_C2H2"/>
</dbReference>
<dbReference type="GO" id="GO:0005634">
    <property type="term" value="C:nucleus"/>
    <property type="evidence" value="ECO:0007669"/>
    <property type="project" value="UniProtKB-SubCell"/>
</dbReference>
<dbReference type="GO" id="GO:0005773">
    <property type="term" value="C:vacuole"/>
    <property type="evidence" value="ECO:0007669"/>
    <property type="project" value="UniProtKB-SubCell"/>
</dbReference>
<keyword evidence="10" id="KW-0539">Nucleus</keyword>
<dbReference type="FunFam" id="2.120.10.30:FF:000032">
    <property type="entry name" value="Protein STRICTOSIDINE SYNTHASE-LIKE 13"/>
    <property type="match status" value="1"/>
</dbReference>
<feature type="domain" description="Matrin-type" evidence="12">
    <location>
        <begin position="531"/>
        <end position="561"/>
    </location>
</feature>
<feature type="compositionally biased region" description="Pro residues" evidence="11">
    <location>
        <begin position="596"/>
        <end position="674"/>
    </location>
</feature>
<keyword evidence="7" id="KW-0863">Zinc-finger</keyword>
<evidence type="ECO:0000256" key="7">
    <source>
        <dbReference type="ARBA" id="ARBA00022771"/>
    </source>
</evidence>
<evidence type="ECO:0000256" key="11">
    <source>
        <dbReference type="SAM" id="MobiDB-lite"/>
    </source>
</evidence>
<proteinExistence type="inferred from homology"/>
<dbReference type="InterPro" id="IPR013087">
    <property type="entry name" value="Znf_C2H2_type"/>
</dbReference>
<dbReference type="Gene3D" id="2.120.10.30">
    <property type="entry name" value="TolB, C-terminal domain"/>
    <property type="match status" value="1"/>
</dbReference>
<evidence type="ECO:0000256" key="10">
    <source>
        <dbReference type="ARBA" id="ARBA00023242"/>
    </source>
</evidence>
<dbReference type="Gene3D" id="3.30.160.60">
    <property type="entry name" value="Classic Zinc Finger"/>
    <property type="match status" value="1"/>
</dbReference>
<comment type="similarity">
    <text evidence="3">Belongs to the strictosidine synthase family.</text>
</comment>
<name>A0A835EVP9_9POAL</name>
<keyword evidence="6" id="KW-0732">Signal</keyword>
<dbReference type="SMART" id="SM00451">
    <property type="entry name" value="ZnF_U1"/>
    <property type="match status" value="1"/>
</dbReference>
<evidence type="ECO:0000313" key="14">
    <source>
        <dbReference type="Proteomes" id="UP000636709"/>
    </source>
</evidence>
<dbReference type="SUPFAM" id="SSF63829">
    <property type="entry name" value="Calcium-dependent phosphotriesterase"/>
    <property type="match status" value="1"/>
</dbReference>
<dbReference type="OrthoDB" id="5307922at2759"/>
<dbReference type="GO" id="GO:0003676">
    <property type="term" value="F:nucleic acid binding"/>
    <property type="evidence" value="ECO:0007669"/>
    <property type="project" value="InterPro"/>
</dbReference>
<dbReference type="Proteomes" id="UP000636709">
    <property type="component" value="Unassembled WGS sequence"/>
</dbReference>
<evidence type="ECO:0000313" key="13">
    <source>
        <dbReference type="EMBL" id="KAF8718817.1"/>
    </source>
</evidence>
<dbReference type="PRINTS" id="PR01217">
    <property type="entry name" value="PRICHEXTENSN"/>
</dbReference>
<evidence type="ECO:0000256" key="5">
    <source>
        <dbReference type="ARBA" id="ARBA00022723"/>
    </source>
</evidence>
<sequence length="681" mass="75196">MAVLDPLAAFRDGNYGLSAEKAKGEVTPEPSSLRVERPFEDRAMRSGLATDDCQALGQEMLVEPFVLHRRPSNENMQLRLSMEEKRKLQWRRRGRDGIVQCPHLFVAALALALVVADPFRLSPLAGVDYRPVKHELAPYGEVMGSWPRDNASRLRRGRLEFVGEVFGPESIEFDAEGRGPYAGIADGRVVRWMGVEAGWETKQHDKEEFCGRPLGLRFRRETGELYVADAYYGLMVIGQGGGVATSLAREAGGDPIRFANDLDVHKNGSVFFTDTSMRYSRKDHLNILLEGEGTGRLLRYDPGTGAVHVVLTGLVFPNGLQISDDQRIMRYWLDGPRTGELEVFANLPGFPDNVRSNGRGQFWVAIDCCRTPAQEVFAKRPWLRTVYFKFPLTLKMLTRRATTRMHTVLALLDGEGRVVEVLEDRGREVMKLVSEVREVGRKLWIGTVAHNHIATEEGLGEEAEPNRADAMDREWGSKPGSGGAASAQNEAIDRRERLRRLALETIDLAKDPYFMRNHLGSLFFEPAPDSIRCKLCLTLHNNEGNYLAHTQGKRHQTNLAKRAAREAKDAPAQPQPNKRKLAPRKSGTLPNGTGGPAPPRPPGQIPPPPPQVPPPPHAPPPAPMGIPPRIPPPPIGGAQPPPPPPPVSNGPPRPMIPPPPNFTPGAPPPRPPMQGFPGQQQ</sequence>
<reference evidence="13" key="1">
    <citation type="submission" date="2020-07" db="EMBL/GenBank/DDBJ databases">
        <title>Genome sequence and genetic diversity analysis of an under-domesticated orphan crop, white fonio (Digitaria exilis).</title>
        <authorList>
            <person name="Bennetzen J.L."/>
            <person name="Chen S."/>
            <person name="Ma X."/>
            <person name="Wang X."/>
            <person name="Yssel A.E.J."/>
            <person name="Chaluvadi S.R."/>
            <person name="Johnson M."/>
            <person name="Gangashetty P."/>
            <person name="Hamidou F."/>
            <person name="Sanogo M.D."/>
            <person name="Zwaenepoel A."/>
            <person name="Wallace J."/>
            <person name="Van De Peer Y."/>
            <person name="Van Deynze A."/>
        </authorList>
    </citation>
    <scope>NUCLEOTIDE SEQUENCE</scope>
    <source>
        <tissue evidence="13">Leaves</tissue>
    </source>
</reference>
<dbReference type="PANTHER" id="PTHR10426">
    <property type="entry name" value="STRICTOSIDINE SYNTHASE-RELATED"/>
    <property type="match status" value="1"/>
</dbReference>
<evidence type="ECO:0000256" key="8">
    <source>
        <dbReference type="ARBA" id="ARBA00022833"/>
    </source>
</evidence>
<evidence type="ECO:0000256" key="4">
    <source>
        <dbReference type="ARBA" id="ARBA00022554"/>
    </source>
</evidence>
<dbReference type="EMBL" id="JACEFO010001706">
    <property type="protein sequence ID" value="KAF8718817.1"/>
    <property type="molecule type" value="Genomic_DNA"/>
</dbReference>
<protein>
    <recommendedName>
        <fullName evidence="12">Matrin-type domain-containing protein</fullName>
    </recommendedName>
</protein>
<evidence type="ECO:0000256" key="1">
    <source>
        <dbReference type="ARBA" id="ARBA00004116"/>
    </source>
</evidence>
<organism evidence="13 14">
    <name type="scientific">Digitaria exilis</name>
    <dbReference type="NCBI Taxonomy" id="1010633"/>
    <lineage>
        <taxon>Eukaryota</taxon>
        <taxon>Viridiplantae</taxon>
        <taxon>Streptophyta</taxon>
        <taxon>Embryophyta</taxon>
        <taxon>Tracheophyta</taxon>
        <taxon>Spermatophyta</taxon>
        <taxon>Magnoliopsida</taxon>
        <taxon>Liliopsida</taxon>
        <taxon>Poales</taxon>
        <taxon>Poaceae</taxon>
        <taxon>PACMAD clade</taxon>
        <taxon>Panicoideae</taxon>
        <taxon>Panicodae</taxon>
        <taxon>Paniceae</taxon>
        <taxon>Anthephorinae</taxon>
        <taxon>Digitaria</taxon>
    </lineage>
</organism>
<evidence type="ECO:0000256" key="3">
    <source>
        <dbReference type="ARBA" id="ARBA00009191"/>
    </source>
</evidence>
<dbReference type="GO" id="GO:0012505">
    <property type="term" value="C:endomembrane system"/>
    <property type="evidence" value="ECO:0007669"/>
    <property type="project" value="TreeGrafter"/>
</dbReference>
<evidence type="ECO:0000256" key="2">
    <source>
        <dbReference type="ARBA" id="ARBA00004123"/>
    </source>
</evidence>
<dbReference type="Pfam" id="PF12874">
    <property type="entry name" value="zf-met"/>
    <property type="match status" value="1"/>
</dbReference>
<dbReference type="InterPro" id="IPR018119">
    <property type="entry name" value="Strictosidine_synth_cons-reg"/>
</dbReference>
<dbReference type="GO" id="GO:0016787">
    <property type="term" value="F:hydrolase activity"/>
    <property type="evidence" value="ECO:0007669"/>
    <property type="project" value="TreeGrafter"/>
</dbReference>
<dbReference type="GO" id="GO:0008270">
    <property type="term" value="F:zinc ion binding"/>
    <property type="evidence" value="ECO:0007669"/>
    <property type="project" value="UniProtKB-KW"/>
</dbReference>
<keyword evidence="4" id="KW-0926">Vacuole</keyword>
<evidence type="ECO:0000259" key="12">
    <source>
        <dbReference type="PROSITE" id="PS50171"/>
    </source>
</evidence>
<dbReference type="Pfam" id="PF03088">
    <property type="entry name" value="Str_synth"/>
    <property type="match status" value="1"/>
</dbReference>
<evidence type="ECO:0000256" key="9">
    <source>
        <dbReference type="ARBA" id="ARBA00023180"/>
    </source>
</evidence>
<dbReference type="InterPro" id="IPR000690">
    <property type="entry name" value="Matrin/U1-C_Znf_C2H2"/>
</dbReference>
<comment type="caution">
    <text evidence="13">The sequence shown here is derived from an EMBL/GenBank/DDBJ whole genome shotgun (WGS) entry which is preliminary data.</text>
</comment>